<gene>
    <name evidence="1" type="ORF">Vadar_015531</name>
</gene>
<organism evidence="1 2">
    <name type="scientific">Vaccinium darrowii</name>
    <dbReference type="NCBI Taxonomy" id="229202"/>
    <lineage>
        <taxon>Eukaryota</taxon>
        <taxon>Viridiplantae</taxon>
        <taxon>Streptophyta</taxon>
        <taxon>Embryophyta</taxon>
        <taxon>Tracheophyta</taxon>
        <taxon>Spermatophyta</taxon>
        <taxon>Magnoliopsida</taxon>
        <taxon>eudicotyledons</taxon>
        <taxon>Gunneridae</taxon>
        <taxon>Pentapetalae</taxon>
        <taxon>asterids</taxon>
        <taxon>Ericales</taxon>
        <taxon>Ericaceae</taxon>
        <taxon>Vaccinioideae</taxon>
        <taxon>Vaccinieae</taxon>
        <taxon>Vaccinium</taxon>
    </lineage>
</organism>
<comment type="caution">
    <text evidence="1">The sequence shown here is derived from an EMBL/GenBank/DDBJ whole genome shotgun (WGS) entry which is preliminary data.</text>
</comment>
<dbReference type="Proteomes" id="UP000828048">
    <property type="component" value="Chromosome 10"/>
</dbReference>
<proteinExistence type="predicted"/>
<accession>A0ACB7XHR4</accession>
<protein>
    <submittedName>
        <fullName evidence="1">Uncharacterized protein</fullName>
    </submittedName>
</protein>
<keyword evidence="2" id="KW-1185">Reference proteome</keyword>
<name>A0ACB7XHR4_9ERIC</name>
<reference evidence="1 2" key="1">
    <citation type="journal article" date="2021" name="Hortic Res">
        <title>High-quality reference genome and annotation aids understanding of berry development for evergreen blueberry (Vaccinium darrowii).</title>
        <authorList>
            <person name="Yu J."/>
            <person name="Hulse-Kemp A.M."/>
            <person name="Babiker E."/>
            <person name="Staton M."/>
        </authorList>
    </citation>
    <scope>NUCLEOTIDE SEQUENCE [LARGE SCALE GENOMIC DNA]</scope>
    <source>
        <strain evidence="2">cv. NJ 8807/NJ 8810</strain>
        <tissue evidence="1">Young leaf</tissue>
    </source>
</reference>
<evidence type="ECO:0000313" key="2">
    <source>
        <dbReference type="Proteomes" id="UP000828048"/>
    </source>
</evidence>
<sequence length="325" mass="36105">MIIPPGYLFRPTDEELLVFYLGRKIKGLPLPCDVFIERDIYGVGDKAPWQIFSDQDPWEICKNGMKIEGTIYVFTNLIKASKNRIARIAGCGAWHAETALEQVVDDCGHVLGIKRDDSKSTKKSLGKRKNIGDVVIVPKPAKRIRTEFVQEQKMACDIVAAPATEGLHVSEEFLEVEKQGVYPPMHSISDMVVGDFEELESLISLLETKEQPSLVLDCDAYGNNSLTPEVIPSGHVLASSAPVALDTSQDMVASYFEEPVSLLGSEKQPSFDVDFDIFGYNPLTSEDTSQDYGEEFLTYLLEPDLPYEENLWSGEPNCFGVGLLI</sequence>
<evidence type="ECO:0000313" key="1">
    <source>
        <dbReference type="EMBL" id="KAH7840320.1"/>
    </source>
</evidence>
<dbReference type="EMBL" id="CM037160">
    <property type="protein sequence ID" value="KAH7840320.1"/>
    <property type="molecule type" value="Genomic_DNA"/>
</dbReference>